<reference evidence="3" key="2">
    <citation type="journal article" date="2002" name="Mol. Biol. Evol.">
        <title>Hyaloraphidium curvatum: a linear mitochondrial genome, tRNA editing, and an evolutionary link to lower fungi.</title>
        <authorList>
            <person name="Forget L."/>
            <person name="Ustinova J."/>
            <person name="Wang Z."/>
            <person name="Huss V.A."/>
            <person name="Franz Lang B."/>
        </authorList>
    </citation>
    <scope>NUCLEOTIDE SEQUENCE</scope>
    <source>
        <strain evidence="3">136</strain>
    </source>
</reference>
<evidence type="ECO:0000313" key="3">
    <source>
        <dbReference type="EMBL" id="AAK84268.1"/>
    </source>
</evidence>
<accession>Q950P0</accession>
<gene>
    <name evidence="3" type="primary">orf275</name>
</gene>
<dbReference type="RefSeq" id="NP_150338.1">
    <property type="nucleotide sequence ID" value="NC_003053.1"/>
</dbReference>
<dbReference type="Pfam" id="PF01541">
    <property type="entry name" value="GIY-YIG"/>
    <property type="match status" value="1"/>
</dbReference>
<dbReference type="EMBL" id="AF404306">
    <property type="protein sequence ID" value="AAK84268.1"/>
    <property type="molecule type" value="Genomic_DNA"/>
</dbReference>
<dbReference type="NCBIfam" id="TIGR01453">
    <property type="entry name" value="grpIintron_endo"/>
    <property type="match status" value="1"/>
</dbReference>
<dbReference type="CDD" id="cd10445">
    <property type="entry name" value="GIY-YIG_bI1_like"/>
    <property type="match status" value="1"/>
</dbReference>
<dbReference type="InterPro" id="IPR006350">
    <property type="entry name" value="Intron_endoG1"/>
</dbReference>
<proteinExistence type="predicted"/>
<feature type="domain" description="GIY-YIG" evidence="2">
    <location>
        <begin position="82"/>
        <end position="177"/>
    </location>
</feature>
<evidence type="ECO:0000259" key="2">
    <source>
        <dbReference type="PROSITE" id="PS50164"/>
    </source>
</evidence>
<feature type="compositionally biased region" description="Basic and acidic residues" evidence="1">
    <location>
        <begin position="18"/>
        <end position="30"/>
    </location>
</feature>
<dbReference type="GeneID" id="803677"/>
<dbReference type="GO" id="GO:0004519">
    <property type="term" value="F:endonuclease activity"/>
    <property type="evidence" value="ECO:0007669"/>
    <property type="project" value="InterPro"/>
</dbReference>
<reference evidence="3" key="1">
    <citation type="submission" date="2001-07" db="EMBL/GenBank/DDBJ databases">
        <authorList>
            <person name="Lang F.B.F."/>
        </authorList>
    </citation>
    <scope>NUCLEOTIDE SEQUENCE</scope>
    <source>
        <strain evidence="3">136</strain>
    </source>
</reference>
<sequence>LIGQKWLKNLRNFSSNDSKSDSQLDSKSDSQLDSQLDSQSDPQFDSQFDPFNSNNPLDNAVKIYDDLHLITTQILIRDENRHKSGVYKIYNKISNNFYIGSAITNRINSRFRNHMFHGTGNRITKKAVNKYGLENFKFVILEYYPGIISKENLKKEHILLLERENYWINLLNPVYNILKIAIPGPNNYTHSLETREKKKANFSEARREFIRNLNLNKSISIETRKRKQESALIRYKSDPSLLERMAKLNSKPVTLLDLNNNIIQDFPGVRALLNI</sequence>
<keyword evidence="3" id="KW-0496">Mitochondrion</keyword>
<organism evidence="3">
    <name type="scientific">Rhizophydium sp. 136</name>
    <dbReference type="NCBI Taxonomy" id="60187"/>
    <lineage>
        <taxon>Eukaryota</taxon>
        <taxon>Fungi</taxon>
        <taxon>Fungi incertae sedis</taxon>
        <taxon>Chytridiomycota</taxon>
        <taxon>Chytridiomycota incertae sedis</taxon>
        <taxon>Chytridiomycetes</taxon>
        <taxon>Rhizophydiales</taxon>
        <taxon>Rhizophydiaceae</taxon>
        <taxon>Rhizophydium</taxon>
    </lineage>
</organism>
<name>Q950P0_9FUNG</name>
<dbReference type="Gene3D" id="3.40.1440.10">
    <property type="entry name" value="GIY-YIG endonuclease"/>
    <property type="match status" value="1"/>
</dbReference>
<feature type="compositionally biased region" description="Low complexity" evidence="1">
    <location>
        <begin position="31"/>
        <end position="51"/>
    </location>
</feature>
<protein>
    <submittedName>
        <fullName evidence="3">Orf275</fullName>
    </submittedName>
</protein>
<dbReference type="PROSITE" id="PS50164">
    <property type="entry name" value="GIY_YIG"/>
    <property type="match status" value="1"/>
</dbReference>
<dbReference type="InterPro" id="IPR000305">
    <property type="entry name" value="GIY-YIG_endonuc"/>
</dbReference>
<dbReference type="InterPro" id="IPR035901">
    <property type="entry name" value="GIY-YIG_endonuc_sf"/>
</dbReference>
<feature type="region of interest" description="Disordered" evidence="1">
    <location>
        <begin position="13"/>
        <end position="53"/>
    </location>
</feature>
<dbReference type="AlphaFoldDB" id="Q950P0"/>
<geneLocation type="mitochondrion" evidence="3"/>
<dbReference type="SUPFAM" id="SSF82771">
    <property type="entry name" value="GIY-YIG endonuclease"/>
    <property type="match status" value="1"/>
</dbReference>
<dbReference type="SMART" id="SM00465">
    <property type="entry name" value="GIYc"/>
    <property type="match status" value="1"/>
</dbReference>
<evidence type="ECO:0000256" key="1">
    <source>
        <dbReference type="SAM" id="MobiDB-lite"/>
    </source>
</evidence>
<feature type="non-terminal residue" evidence="3">
    <location>
        <position position="1"/>
    </location>
</feature>